<sequence>MTKRVGLVLIILGILIAAAYAVVALTTFGISEKQLYSGQPAPDYAPIELSYNNVTYTSGAIEYSVQASFDVDRLNPDNDPEKFTAITNAANAIRTAFEERGYIVSEGGGSEFIKGTIISAGDLTELDIIMGNDGYDVGTSSAKVERGFWNQDYIIPVPFPFDGAEDSVLTAMTAAVSAIPGVSASDVDTVYNYGSYYSTKTIESNADYVYYLNNGTTGSYVHEFRVNLSEEPGDYYLVQHAPNTVSAYLILIVFALVACGTVLFVSGSRKRL</sequence>
<comment type="caution">
    <text evidence="2">The sequence shown here is derived from an EMBL/GenBank/DDBJ whole genome shotgun (WGS) entry which is preliminary data.</text>
</comment>
<keyword evidence="1" id="KW-0812">Transmembrane</keyword>
<evidence type="ECO:0000256" key="1">
    <source>
        <dbReference type="SAM" id="Phobius"/>
    </source>
</evidence>
<organism evidence="2 3">
    <name type="scientific">Candidatus Stercoripulliclostridium merdigallinarum</name>
    <dbReference type="NCBI Taxonomy" id="2840951"/>
    <lineage>
        <taxon>Bacteria</taxon>
        <taxon>Bacillati</taxon>
        <taxon>Bacillota</taxon>
        <taxon>Clostridia</taxon>
        <taxon>Eubacteriales</taxon>
        <taxon>Candidatus Stercoripulliclostridium</taxon>
    </lineage>
</organism>
<proteinExistence type="predicted"/>
<dbReference type="Proteomes" id="UP000824094">
    <property type="component" value="Unassembled WGS sequence"/>
</dbReference>
<keyword evidence="1" id="KW-0472">Membrane</keyword>
<keyword evidence="1" id="KW-1133">Transmembrane helix</keyword>
<reference evidence="2" key="1">
    <citation type="submission" date="2020-10" db="EMBL/GenBank/DDBJ databases">
        <authorList>
            <person name="Gilroy R."/>
        </authorList>
    </citation>
    <scope>NUCLEOTIDE SEQUENCE</scope>
    <source>
        <strain evidence="2">18911</strain>
    </source>
</reference>
<feature type="transmembrane region" description="Helical" evidence="1">
    <location>
        <begin position="245"/>
        <end position="265"/>
    </location>
</feature>
<gene>
    <name evidence="2" type="ORF">IAB05_02685</name>
</gene>
<dbReference type="EMBL" id="DVNF01000079">
    <property type="protein sequence ID" value="HIU60281.1"/>
    <property type="molecule type" value="Genomic_DNA"/>
</dbReference>
<accession>A0A9D1MHC4</accession>
<protein>
    <submittedName>
        <fullName evidence="2">Uncharacterized protein</fullName>
    </submittedName>
</protein>
<evidence type="ECO:0000313" key="3">
    <source>
        <dbReference type="Proteomes" id="UP000824094"/>
    </source>
</evidence>
<dbReference type="AlphaFoldDB" id="A0A9D1MHC4"/>
<reference evidence="2" key="2">
    <citation type="journal article" date="2021" name="PeerJ">
        <title>Extensive microbial diversity within the chicken gut microbiome revealed by metagenomics and culture.</title>
        <authorList>
            <person name="Gilroy R."/>
            <person name="Ravi A."/>
            <person name="Getino M."/>
            <person name="Pursley I."/>
            <person name="Horton D.L."/>
            <person name="Alikhan N.F."/>
            <person name="Baker D."/>
            <person name="Gharbi K."/>
            <person name="Hall N."/>
            <person name="Watson M."/>
            <person name="Adriaenssens E.M."/>
            <person name="Foster-Nyarko E."/>
            <person name="Jarju S."/>
            <person name="Secka A."/>
            <person name="Antonio M."/>
            <person name="Oren A."/>
            <person name="Chaudhuri R.R."/>
            <person name="La Ragione R."/>
            <person name="Hildebrand F."/>
            <person name="Pallen M.J."/>
        </authorList>
    </citation>
    <scope>NUCLEOTIDE SEQUENCE</scope>
    <source>
        <strain evidence="2">18911</strain>
    </source>
</reference>
<name>A0A9D1MHC4_9FIRM</name>
<evidence type="ECO:0000313" key="2">
    <source>
        <dbReference type="EMBL" id="HIU60281.1"/>
    </source>
</evidence>